<keyword evidence="7" id="KW-1185">Reference proteome</keyword>
<dbReference type="AlphaFoldDB" id="A0A8H8R209"/>
<dbReference type="GO" id="GO:0046872">
    <property type="term" value="F:metal ion binding"/>
    <property type="evidence" value="ECO:0007669"/>
    <property type="project" value="UniProtKB-KW"/>
</dbReference>
<protein>
    <recommendedName>
        <fullName evidence="8">Transcription factor domain-containing protein</fullName>
    </recommendedName>
</protein>
<reference evidence="6 7" key="1">
    <citation type="submission" date="2018-05" db="EMBL/GenBank/DDBJ databases">
        <title>Genome sequencing and assembly of the regulated plant pathogen Lachnellula willkommii and related sister species for the development of diagnostic species identification markers.</title>
        <authorList>
            <person name="Giroux E."/>
            <person name="Bilodeau G."/>
        </authorList>
    </citation>
    <scope>NUCLEOTIDE SEQUENCE [LARGE SCALE GENOMIC DNA]</scope>
    <source>
        <strain evidence="6 7">CBS 185.66</strain>
    </source>
</reference>
<dbReference type="EMBL" id="QGMH01000074">
    <property type="protein sequence ID" value="TVY26226.1"/>
    <property type="molecule type" value="Genomic_DNA"/>
</dbReference>
<accession>A0A8H8R209</accession>
<keyword evidence="2" id="KW-0862">Zinc</keyword>
<dbReference type="PANTHER" id="PTHR47660">
    <property type="entry name" value="TRANSCRIPTION FACTOR WITH C2H2 AND ZN(2)-CYS(6) DNA BINDING DOMAIN (EUROFUNG)-RELATED-RELATED"/>
    <property type="match status" value="1"/>
</dbReference>
<keyword evidence="4" id="KW-0804">Transcription</keyword>
<evidence type="ECO:0000256" key="2">
    <source>
        <dbReference type="ARBA" id="ARBA00022833"/>
    </source>
</evidence>
<proteinExistence type="predicted"/>
<evidence type="ECO:0000313" key="6">
    <source>
        <dbReference type="EMBL" id="TVY26226.1"/>
    </source>
</evidence>
<name>A0A8H8R209_9HELO</name>
<dbReference type="GeneID" id="41985120"/>
<keyword evidence="3" id="KW-0805">Transcription regulation</keyword>
<dbReference type="Proteomes" id="UP000431533">
    <property type="component" value="Unassembled WGS sequence"/>
</dbReference>
<evidence type="ECO:0000256" key="5">
    <source>
        <dbReference type="ARBA" id="ARBA00023242"/>
    </source>
</evidence>
<keyword evidence="1" id="KW-0479">Metal-binding</keyword>
<dbReference type="PANTHER" id="PTHR47660:SF3">
    <property type="entry name" value="FINGER DOMAIN PROTEIN, PUTATIVE (AFU_ORTHOLOGUE AFUA_4G03310)-RELATED"/>
    <property type="match status" value="1"/>
</dbReference>
<evidence type="ECO:0000256" key="3">
    <source>
        <dbReference type="ARBA" id="ARBA00023015"/>
    </source>
</evidence>
<gene>
    <name evidence="6" type="ORF">LHYA1_G004922</name>
</gene>
<dbReference type="OrthoDB" id="2441642at2759"/>
<organism evidence="6 7">
    <name type="scientific">Lachnellula hyalina</name>
    <dbReference type="NCBI Taxonomy" id="1316788"/>
    <lineage>
        <taxon>Eukaryota</taxon>
        <taxon>Fungi</taxon>
        <taxon>Dikarya</taxon>
        <taxon>Ascomycota</taxon>
        <taxon>Pezizomycotina</taxon>
        <taxon>Leotiomycetes</taxon>
        <taxon>Helotiales</taxon>
        <taxon>Lachnaceae</taxon>
        <taxon>Lachnellula</taxon>
    </lineage>
</organism>
<evidence type="ECO:0000256" key="1">
    <source>
        <dbReference type="ARBA" id="ARBA00022723"/>
    </source>
</evidence>
<sequence>MARSENVPPIIHPIQVSAEDMALPLANCFTLAKMWDGSAQPAGDLVDQTIKREMERLFIEYRTYDQPTLVAAFQALLIYSIILLFPNPQKPSPGTFNQVTLIALQDLGCYVSETDFNLAPVTVHNRPTWDTWIIVNAKRRTLMALYCFEWMYARLNALPTYPCTEIGFMPGPAGKSTWGARSRDEWECAYGRWLGRWAEGGFYTIKELANVRPGPEIDARTEMWLEEADEFGMMYMSLDKISPPEAV</sequence>
<evidence type="ECO:0000256" key="4">
    <source>
        <dbReference type="ARBA" id="ARBA00023163"/>
    </source>
</evidence>
<evidence type="ECO:0008006" key="8">
    <source>
        <dbReference type="Google" id="ProtNLM"/>
    </source>
</evidence>
<evidence type="ECO:0000313" key="7">
    <source>
        <dbReference type="Proteomes" id="UP000431533"/>
    </source>
</evidence>
<dbReference type="RefSeq" id="XP_031005014.1">
    <property type="nucleotide sequence ID" value="XM_031149875.1"/>
</dbReference>
<comment type="caution">
    <text evidence="6">The sequence shown here is derived from an EMBL/GenBank/DDBJ whole genome shotgun (WGS) entry which is preliminary data.</text>
</comment>
<keyword evidence="5" id="KW-0539">Nucleus</keyword>